<feature type="region of interest" description="Disordered" evidence="1">
    <location>
        <begin position="1"/>
        <end position="23"/>
    </location>
</feature>
<sequence>MSRAEELQPLTPPRDAYVSRQHPTLSTASPALVRALDFGAPATAYSGLEGMSAFTHAPAAAPATPVDVGKHGCGNANSERMPVEEVVVNLGPIDLAPSSSSSQLTEDGLDDWPASGSASSESPQSVLPDPSTPPVHRLAALASRSDPWLRPPVTELTTNPGVLASPLAAPRLDTSVMCDADDLSCGLGDESASDASDCCDSSPVPAGAPEDATPLKINARRSAT</sequence>
<proteinExistence type="predicted"/>
<dbReference type="Proteomes" id="UP000054408">
    <property type="component" value="Unassembled WGS sequence"/>
</dbReference>
<evidence type="ECO:0000313" key="3">
    <source>
        <dbReference type="Proteomes" id="UP000054408"/>
    </source>
</evidence>
<dbReference type="GeneID" id="25567246"/>
<dbReference type="RefSeq" id="XP_013755028.1">
    <property type="nucleotide sequence ID" value="XM_013899574.1"/>
</dbReference>
<feature type="region of interest" description="Disordered" evidence="1">
    <location>
        <begin position="189"/>
        <end position="224"/>
    </location>
</feature>
<name>A0A0L0DMS0_THETB</name>
<feature type="compositionally biased region" description="Low complexity" evidence="1">
    <location>
        <begin position="113"/>
        <end position="125"/>
    </location>
</feature>
<feature type="compositionally biased region" description="Low complexity" evidence="1">
    <location>
        <begin position="193"/>
        <end position="202"/>
    </location>
</feature>
<protein>
    <submittedName>
        <fullName evidence="2">Uncharacterized protein</fullName>
    </submittedName>
</protein>
<reference evidence="2 3" key="1">
    <citation type="submission" date="2010-05" db="EMBL/GenBank/DDBJ databases">
        <title>The Genome Sequence of Thecamonas trahens ATCC 50062.</title>
        <authorList>
            <consortium name="The Broad Institute Genome Sequencing Platform"/>
            <person name="Russ C."/>
            <person name="Cuomo C."/>
            <person name="Shea T."/>
            <person name="Young S.K."/>
            <person name="Zeng Q."/>
            <person name="Koehrsen M."/>
            <person name="Haas B."/>
            <person name="Borodovsky M."/>
            <person name="Guigo R."/>
            <person name="Alvarado L."/>
            <person name="Berlin A."/>
            <person name="Bochicchio J."/>
            <person name="Borenstein D."/>
            <person name="Chapman S."/>
            <person name="Chen Z."/>
            <person name="Freedman E."/>
            <person name="Gellesch M."/>
            <person name="Goldberg J."/>
            <person name="Griggs A."/>
            <person name="Gujja S."/>
            <person name="Heilman E."/>
            <person name="Heiman D."/>
            <person name="Hepburn T."/>
            <person name="Howarth C."/>
            <person name="Jen D."/>
            <person name="Larson L."/>
            <person name="Mehta T."/>
            <person name="Park D."/>
            <person name="Pearson M."/>
            <person name="Roberts A."/>
            <person name="Saif S."/>
            <person name="Shenoy N."/>
            <person name="Sisk P."/>
            <person name="Stolte C."/>
            <person name="Sykes S."/>
            <person name="Thomson T."/>
            <person name="Walk T."/>
            <person name="White J."/>
            <person name="Yandava C."/>
            <person name="Burger G."/>
            <person name="Gray M.W."/>
            <person name="Holland P.W.H."/>
            <person name="King N."/>
            <person name="Lang F.B.F."/>
            <person name="Roger A.J."/>
            <person name="Ruiz-Trillo I."/>
            <person name="Lander E."/>
            <person name="Nusbaum C."/>
        </authorList>
    </citation>
    <scope>NUCLEOTIDE SEQUENCE [LARGE SCALE GENOMIC DNA]</scope>
    <source>
        <strain evidence="2 3">ATCC 50062</strain>
    </source>
</reference>
<keyword evidence="3" id="KW-1185">Reference proteome</keyword>
<feature type="region of interest" description="Disordered" evidence="1">
    <location>
        <begin position="93"/>
        <end position="165"/>
    </location>
</feature>
<dbReference type="EMBL" id="GL349475">
    <property type="protein sequence ID" value="KNC52708.1"/>
    <property type="molecule type" value="Genomic_DNA"/>
</dbReference>
<evidence type="ECO:0000313" key="2">
    <source>
        <dbReference type="EMBL" id="KNC52708.1"/>
    </source>
</evidence>
<accession>A0A0L0DMS0</accession>
<organism evidence="2 3">
    <name type="scientific">Thecamonas trahens ATCC 50062</name>
    <dbReference type="NCBI Taxonomy" id="461836"/>
    <lineage>
        <taxon>Eukaryota</taxon>
        <taxon>Apusozoa</taxon>
        <taxon>Apusomonadida</taxon>
        <taxon>Apusomonadidae</taxon>
        <taxon>Thecamonas</taxon>
    </lineage>
</organism>
<evidence type="ECO:0000256" key="1">
    <source>
        <dbReference type="SAM" id="MobiDB-lite"/>
    </source>
</evidence>
<gene>
    <name evidence="2" type="ORF">AMSG_08586</name>
</gene>
<dbReference type="AlphaFoldDB" id="A0A0L0DMS0"/>